<dbReference type="Gene3D" id="1.10.8.60">
    <property type="match status" value="1"/>
</dbReference>
<dbReference type="SMART" id="SM00382">
    <property type="entry name" value="AAA"/>
    <property type="match status" value="1"/>
</dbReference>
<accession>A0A0G1JIS5</accession>
<dbReference type="EMBL" id="LCJB01000015">
    <property type="protein sequence ID" value="KKT71511.1"/>
    <property type="molecule type" value="Genomic_DNA"/>
</dbReference>
<organism evidence="6 7">
    <name type="scientific">Candidatus Uhrbacteria bacterium GW2011_GWF2_44_350</name>
    <dbReference type="NCBI Taxonomy" id="1619000"/>
    <lineage>
        <taxon>Bacteria</taxon>
        <taxon>Candidatus Uhriibacteriota</taxon>
    </lineage>
</organism>
<evidence type="ECO:0000256" key="3">
    <source>
        <dbReference type="ARBA" id="ARBA00022840"/>
    </source>
</evidence>
<evidence type="ECO:0000256" key="4">
    <source>
        <dbReference type="SAM" id="Phobius"/>
    </source>
</evidence>
<dbReference type="Proteomes" id="UP000034154">
    <property type="component" value="Unassembled WGS sequence"/>
</dbReference>
<dbReference type="PANTHER" id="PTHR11638:SF18">
    <property type="entry name" value="HEAT SHOCK PROTEIN 104"/>
    <property type="match status" value="1"/>
</dbReference>
<dbReference type="GO" id="GO:0016887">
    <property type="term" value="F:ATP hydrolysis activity"/>
    <property type="evidence" value="ECO:0007669"/>
    <property type="project" value="InterPro"/>
</dbReference>
<dbReference type="AlphaFoldDB" id="A0A0G1JIS5"/>
<evidence type="ECO:0000256" key="2">
    <source>
        <dbReference type="ARBA" id="ARBA00022741"/>
    </source>
</evidence>
<comment type="caution">
    <text evidence="6">The sequence shown here is derived from an EMBL/GenBank/DDBJ whole genome shotgun (WGS) entry which is preliminary data.</text>
</comment>
<keyword evidence="4" id="KW-0812">Transmembrane</keyword>
<proteinExistence type="predicted"/>
<keyword evidence="3" id="KW-0067">ATP-binding</keyword>
<dbReference type="CDD" id="cd00009">
    <property type="entry name" value="AAA"/>
    <property type="match status" value="1"/>
</dbReference>
<evidence type="ECO:0000313" key="7">
    <source>
        <dbReference type="Proteomes" id="UP000034154"/>
    </source>
</evidence>
<protein>
    <submittedName>
        <fullName evidence="6">ATPase AAA-2 domain protein</fullName>
    </submittedName>
</protein>
<dbReference type="InterPro" id="IPR003593">
    <property type="entry name" value="AAA+_ATPase"/>
</dbReference>
<keyword evidence="1" id="KW-0677">Repeat</keyword>
<evidence type="ECO:0000259" key="5">
    <source>
        <dbReference type="SMART" id="SM00382"/>
    </source>
</evidence>
<feature type="domain" description="AAA+ ATPase" evidence="5">
    <location>
        <begin position="72"/>
        <end position="217"/>
    </location>
</feature>
<dbReference type="InterPro" id="IPR041546">
    <property type="entry name" value="ClpA/ClpB_AAA_lid"/>
</dbReference>
<evidence type="ECO:0000256" key="1">
    <source>
        <dbReference type="ARBA" id="ARBA00022737"/>
    </source>
</evidence>
<keyword evidence="4" id="KW-0472">Membrane</keyword>
<reference evidence="6 7" key="1">
    <citation type="journal article" date="2015" name="Nature">
        <title>rRNA introns, odd ribosomes, and small enigmatic genomes across a large radiation of phyla.</title>
        <authorList>
            <person name="Brown C.T."/>
            <person name="Hug L.A."/>
            <person name="Thomas B.C."/>
            <person name="Sharon I."/>
            <person name="Castelle C.J."/>
            <person name="Singh A."/>
            <person name="Wilkins M.J."/>
            <person name="Williams K.H."/>
            <person name="Banfield J.F."/>
        </authorList>
    </citation>
    <scope>NUCLEOTIDE SEQUENCE [LARGE SCALE GENOMIC DNA]</scope>
</reference>
<dbReference type="PANTHER" id="PTHR11638">
    <property type="entry name" value="ATP-DEPENDENT CLP PROTEASE"/>
    <property type="match status" value="1"/>
</dbReference>
<feature type="transmembrane region" description="Helical" evidence="4">
    <location>
        <begin position="6"/>
        <end position="22"/>
    </location>
</feature>
<dbReference type="InterPro" id="IPR003959">
    <property type="entry name" value="ATPase_AAA_core"/>
</dbReference>
<name>A0A0G1JIS5_9BACT</name>
<evidence type="ECO:0000313" key="6">
    <source>
        <dbReference type="EMBL" id="KKT71511.1"/>
    </source>
</evidence>
<dbReference type="Gene3D" id="3.40.50.300">
    <property type="entry name" value="P-loop containing nucleotide triphosphate hydrolases"/>
    <property type="match status" value="1"/>
</dbReference>
<keyword evidence="2" id="KW-0547">Nucleotide-binding</keyword>
<dbReference type="Pfam" id="PF17871">
    <property type="entry name" value="AAA_lid_9"/>
    <property type="match status" value="1"/>
</dbReference>
<dbReference type="GO" id="GO:0005737">
    <property type="term" value="C:cytoplasm"/>
    <property type="evidence" value="ECO:0007669"/>
    <property type="project" value="TreeGrafter"/>
</dbReference>
<dbReference type="SUPFAM" id="SSF52540">
    <property type="entry name" value="P-loop containing nucleoside triphosphate hydrolases"/>
    <property type="match status" value="1"/>
</dbReference>
<gene>
    <name evidence="6" type="ORF">UW63_C0015G0014</name>
</gene>
<keyword evidence="4" id="KW-1133">Transmembrane helix</keyword>
<dbReference type="InterPro" id="IPR050130">
    <property type="entry name" value="ClpA_ClpB"/>
</dbReference>
<dbReference type="GO" id="GO:0005524">
    <property type="term" value="F:ATP binding"/>
    <property type="evidence" value="ECO:0007669"/>
    <property type="project" value="UniProtKB-KW"/>
</dbReference>
<dbReference type="InterPro" id="IPR027417">
    <property type="entry name" value="P-loop_NTPase"/>
</dbReference>
<dbReference type="Pfam" id="PF00004">
    <property type="entry name" value="AAA"/>
    <property type="match status" value="1"/>
</dbReference>
<sequence>MELNTLYAISILIGVAGLLLLAKQYGQKKSGVKNSGTFTQDITELARQKNLDPFAGREAEVERTIHILMRKTKNNPLLIGAPGVGKTAIVHGLAQLIAKDQVPEGLKNKKVLSLDLTALMSQTKYRGELETKIRALIESLEKQNRQVILFIDEVHMLVRTGSAEGSVNLSDVFKPAMARGDLQIIGATTWTEYTEFIKSDKALDRRFQPILVDEPTPIEALQILKTLRPEYEKFHQVKISDKALEAAVKLSDKKIKGRFLPDKAIDLIDEASAKVAIEVSRSHHGTTLGVVHAAAKNKTGKVTEKDIEDVVDQWIIHSQAEKNRDARYES</sequence>
<dbReference type="GO" id="GO:0034605">
    <property type="term" value="P:cellular response to heat"/>
    <property type="evidence" value="ECO:0007669"/>
    <property type="project" value="TreeGrafter"/>
</dbReference>